<feature type="transmembrane region" description="Helical" evidence="7">
    <location>
        <begin position="180"/>
        <end position="205"/>
    </location>
</feature>
<keyword evidence="4 7" id="KW-0472">Membrane</keyword>
<dbReference type="EMBL" id="FOYS01000007">
    <property type="protein sequence ID" value="SFR69014.1"/>
    <property type="molecule type" value="Genomic_DNA"/>
</dbReference>
<evidence type="ECO:0000256" key="1">
    <source>
        <dbReference type="ARBA" id="ARBA00004141"/>
    </source>
</evidence>
<dbReference type="Proteomes" id="UP000243250">
    <property type="component" value="Unassembled WGS sequence"/>
</dbReference>
<keyword evidence="3 7" id="KW-1133">Transmembrane helix</keyword>
<evidence type="ECO:0000313" key="11">
    <source>
        <dbReference type="Proteomes" id="UP000243250"/>
    </source>
</evidence>
<evidence type="ECO:0000256" key="5">
    <source>
        <dbReference type="RuleBase" id="RU000370"/>
    </source>
</evidence>
<dbReference type="STRING" id="555875.SAMN04488124_3517"/>
<dbReference type="InterPro" id="IPR023615">
    <property type="entry name" value="Cyt_c_Oxase_su1_BS"/>
</dbReference>
<evidence type="ECO:0000313" key="10">
    <source>
        <dbReference type="EMBL" id="SFR69014.1"/>
    </source>
</evidence>
<feature type="domain" description="Cytochrome oxidase subunit I profile" evidence="9">
    <location>
        <begin position="80"/>
        <end position="585"/>
    </location>
</feature>
<feature type="transmembrane region" description="Helical" evidence="7">
    <location>
        <begin position="522"/>
        <end position="542"/>
    </location>
</feature>
<accession>A0A1I6IQK1</accession>
<keyword evidence="5" id="KW-0813">Transport</keyword>
<feature type="transmembrane region" description="Helical" evidence="7">
    <location>
        <begin position="657"/>
        <end position="677"/>
    </location>
</feature>
<evidence type="ECO:0000259" key="9">
    <source>
        <dbReference type="PROSITE" id="PS50855"/>
    </source>
</evidence>
<feature type="transmembrane region" description="Helical" evidence="7">
    <location>
        <begin position="306"/>
        <end position="327"/>
    </location>
</feature>
<dbReference type="SUPFAM" id="SSF81452">
    <property type="entry name" value="Cytochrome c oxidase subunit III-like"/>
    <property type="match status" value="1"/>
</dbReference>
<protein>
    <submittedName>
        <fullName evidence="10">Cytochrome c oxidase subunit I+III</fullName>
    </submittedName>
</protein>
<dbReference type="InterPro" id="IPR013833">
    <property type="entry name" value="Cyt_c_oxidase_su3_a-hlx"/>
</dbReference>
<dbReference type="InterPro" id="IPR000883">
    <property type="entry name" value="Cyt_C_Oxase_1"/>
</dbReference>
<dbReference type="AlphaFoldDB" id="A0A1I6IQK1"/>
<dbReference type="GO" id="GO:0015990">
    <property type="term" value="P:electron transport coupled proton transport"/>
    <property type="evidence" value="ECO:0007669"/>
    <property type="project" value="TreeGrafter"/>
</dbReference>
<sequence>MTDESPNDDRTESRDESDVRSDATDRRPDGGTAVESDGGTDVHSDGGTAVGTELTVPARKADYEDDSDHDFPGMGTIRRWFVTTNHKDVGILYIVTSLFFLVLGGVLAWLLRIQLWAPRTPTTTVLEPLAYNQAVSAHGLIMVFWFLSPFAFGFANYIVPLQIGAKDLAFPRLNALSYWLYLFSGILFGVSFFQGGTFAGGWTMYAPLNVPTFTPDVGASTAVLALTLFVASVTVSSVNFLTSMHKMRAEGLTLRRLPLFTWSILLTVWMMLFAFAALLAALIILSSDRLLGTTYFTLESPAGSMLWAHLFWFFGHPEVYIVFFPALGVMAEVFQTFTGRRIVGRKWFIAAMVLVALQSFVVWMHHMFLTTINLQIKTLFMITTIGISLPFDLMVFALIYTMLKGKIQFKTPFLFVFGALLLFIIGGITGVFLGAIVLDYEFRGTYWVVAHFHYVMVGGVTALVGGLYYWFPKITGRMYDEFLGKLHFAIYFVGFNLLYFPLFVAWETPRRVFDYAPALIPWHQLATIGAFVLGLSFTIMFYNLAKSAFSGEPVGDNPWEFATTAEWAVPSPPPLENFPGLPTYRDGSLAFRSERRAIEGGTATDGGSSEVRSDGGEQTDCLRDSSEVRSDGGVTASATATPTDHDHDDHHASHASIWPFVVGVGTFLLFVGLSGMQDAAFPEGMMGSVYVSLTVLGSVVTLGSLVAMALEPFTGPELVDGETWPFGDLEYGKVGMWIFLASDVVLFGGFIGAYVFTRVAFGWTAWEPIPSNPIPGLMNTYLLLTSSFTVVLALVAAEKKNKWGLVASLTTTFVLGVGFLVNKGIEWDHLFHEGLWLSSNIRASTFFLTTGLHAAHVIVGLIVTLYLIARAMRGAYLEDNSSVEYFGLYWHFVDIVWLFLFPLFYIL</sequence>
<feature type="compositionally biased region" description="Basic and acidic residues" evidence="6">
    <location>
        <begin position="7"/>
        <end position="29"/>
    </location>
</feature>
<dbReference type="PANTHER" id="PTHR10422">
    <property type="entry name" value="CYTOCHROME C OXIDASE SUBUNIT 1"/>
    <property type="match status" value="1"/>
</dbReference>
<dbReference type="SUPFAM" id="SSF81442">
    <property type="entry name" value="Cytochrome c oxidase subunit I-like"/>
    <property type="match status" value="1"/>
</dbReference>
<feature type="compositionally biased region" description="Basic and acidic residues" evidence="6">
    <location>
        <begin position="611"/>
        <end position="630"/>
    </location>
</feature>
<dbReference type="CDD" id="cd00386">
    <property type="entry name" value="Heme_Cu_Oxidase_III_like"/>
    <property type="match status" value="1"/>
</dbReference>
<dbReference type="Pfam" id="PF00510">
    <property type="entry name" value="COX3"/>
    <property type="match status" value="1"/>
</dbReference>
<feature type="transmembrane region" description="Helical" evidence="7">
    <location>
        <begin position="803"/>
        <end position="821"/>
    </location>
</feature>
<proteinExistence type="inferred from homology"/>
<feature type="transmembrane region" description="Helical" evidence="7">
    <location>
        <begin position="135"/>
        <end position="159"/>
    </location>
</feature>
<evidence type="ECO:0000256" key="7">
    <source>
        <dbReference type="SAM" id="Phobius"/>
    </source>
</evidence>
<dbReference type="GO" id="GO:0020037">
    <property type="term" value="F:heme binding"/>
    <property type="evidence" value="ECO:0007669"/>
    <property type="project" value="InterPro"/>
</dbReference>
<dbReference type="InterPro" id="IPR035973">
    <property type="entry name" value="Cyt_c_oxidase_su3-like_sf"/>
</dbReference>
<evidence type="ECO:0000259" key="8">
    <source>
        <dbReference type="PROSITE" id="PS50253"/>
    </source>
</evidence>
<dbReference type="PROSITE" id="PS50855">
    <property type="entry name" value="COX1"/>
    <property type="match status" value="1"/>
</dbReference>
<feature type="transmembrane region" description="Helical" evidence="7">
    <location>
        <begin position="262"/>
        <end position="286"/>
    </location>
</feature>
<feature type="transmembrane region" description="Helical" evidence="7">
    <location>
        <begin position="217"/>
        <end position="241"/>
    </location>
</feature>
<dbReference type="PROSITE" id="PS00077">
    <property type="entry name" value="COX1_CUB"/>
    <property type="match status" value="1"/>
</dbReference>
<dbReference type="GO" id="GO:0016020">
    <property type="term" value="C:membrane"/>
    <property type="evidence" value="ECO:0007669"/>
    <property type="project" value="UniProtKB-SubCell"/>
</dbReference>
<dbReference type="GO" id="GO:0022904">
    <property type="term" value="P:respiratory electron transport chain"/>
    <property type="evidence" value="ECO:0007669"/>
    <property type="project" value="InterPro"/>
</dbReference>
<feature type="transmembrane region" description="Helical" evidence="7">
    <location>
        <begin position="776"/>
        <end position="796"/>
    </location>
</feature>
<gene>
    <name evidence="10" type="ORF">SAMN04488124_3517</name>
</gene>
<feature type="transmembrane region" description="Helical" evidence="7">
    <location>
        <begin position="734"/>
        <end position="756"/>
    </location>
</feature>
<feature type="transmembrane region" description="Helical" evidence="7">
    <location>
        <begin position="413"/>
        <end position="438"/>
    </location>
</feature>
<dbReference type="GO" id="GO:0004129">
    <property type="term" value="F:cytochrome-c oxidase activity"/>
    <property type="evidence" value="ECO:0007669"/>
    <property type="project" value="InterPro"/>
</dbReference>
<dbReference type="Gene3D" id="1.20.120.80">
    <property type="entry name" value="Cytochrome c oxidase, subunit III, four-helix bundle"/>
    <property type="match status" value="1"/>
</dbReference>
<feature type="transmembrane region" description="Helical" evidence="7">
    <location>
        <begin position="841"/>
        <end position="868"/>
    </location>
</feature>
<feature type="region of interest" description="Disordered" evidence="6">
    <location>
        <begin position="1"/>
        <end position="58"/>
    </location>
</feature>
<keyword evidence="5" id="KW-0479">Metal-binding</keyword>
<keyword evidence="5" id="KW-0408">Iron</keyword>
<dbReference type="GO" id="GO:0009060">
    <property type="term" value="P:aerobic respiration"/>
    <property type="evidence" value="ECO:0007669"/>
    <property type="project" value="InterPro"/>
</dbReference>
<dbReference type="PRINTS" id="PR01165">
    <property type="entry name" value="CYCOXIDASEI"/>
</dbReference>
<evidence type="ECO:0000256" key="6">
    <source>
        <dbReference type="SAM" id="MobiDB-lite"/>
    </source>
</evidence>
<dbReference type="PROSITE" id="PS50253">
    <property type="entry name" value="COX3"/>
    <property type="match status" value="1"/>
</dbReference>
<feature type="transmembrane region" description="Helical" evidence="7">
    <location>
        <begin position="689"/>
        <end position="713"/>
    </location>
</feature>
<organism evidence="10 11">
    <name type="scientific">Halogeometricum limi</name>
    <dbReference type="NCBI Taxonomy" id="555875"/>
    <lineage>
        <taxon>Archaea</taxon>
        <taxon>Methanobacteriati</taxon>
        <taxon>Methanobacteriota</taxon>
        <taxon>Stenosarchaea group</taxon>
        <taxon>Halobacteria</taxon>
        <taxon>Halobacteriales</taxon>
        <taxon>Haloferacaceae</taxon>
        <taxon>Halogeometricum</taxon>
    </lineage>
</organism>
<dbReference type="PANTHER" id="PTHR10422:SF18">
    <property type="entry name" value="CYTOCHROME C OXIDASE SUBUNIT 1"/>
    <property type="match status" value="1"/>
</dbReference>
<dbReference type="RefSeq" id="WP_089883361.1">
    <property type="nucleotide sequence ID" value="NZ_FOYS01000007.1"/>
</dbReference>
<feature type="transmembrane region" description="Helical" evidence="7">
    <location>
        <begin position="89"/>
        <end position="115"/>
    </location>
</feature>
<evidence type="ECO:0000256" key="4">
    <source>
        <dbReference type="ARBA" id="ARBA00023136"/>
    </source>
</evidence>
<name>A0A1I6IQK1_9EURY</name>
<comment type="similarity">
    <text evidence="5">Belongs to the heme-copper respiratory oxidase family.</text>
</comment>
<keyword evidence="5" id="KW-0249">Electron transport</keyword>
<evidence type="ECO:0000256" key="3">
    <source>
        <dbReference type="ARBA" id="ARBA00022989"/>
    </source>
</evidence>
<dbReference type="Gene3D" id="1.20.210.10">
    <property type="entry name" value="Cytochrome c oxidase-like, subunit I domain"/>
    <property type="match status" value="1"/>
</dbReference>
<comment type="subcellular location">
    <subcellularLocation>
        <location evidence="1">Membrane</location>
        <topology evidence="1">Multi-pass membrane protein</topology>
    </subcellularLocation>
</comment>
<feature type="transmembrane region" description="Helical" evidence="7">
    <location>
        <begin position="888"/>
        <end position="906"/>
    </location>
</feature>
<feature type="transmembrane region" description="Helical" evidence="7">
    <location>
        <begin position="482"/>
        <end position="502"/>
    </location>
</feature>
<keyword evidence="5" id="KW-0349">Heme</keyword>
<feature type="transmembrane region" description="Helical" evidence="7">
    <location>
        <begin position="347"/>
        <end position="366"/>
    </location>
</feature>
<feature type="transmembrane region" description="Helical" evidence="7">
    <location>
        <begin position="444"/>
        <end position="470"/>
    </location>
</feature>
<dbReference type="InterPro" id="IPR036927">
    <property type="entry name" value="Cyt_c_oxase-like_su1_sf"/>
</dbReference>
<dbReference type="InterPro" id="IPR000298">
    <property type="entry name" value="Cyt_c_oxidase-like_su3"/>
</dbReference>
<evidence type="ECO:0000256" key="2">
    <source>
        <dbReference type="ARBA" id="ARBA00022692"/>
    </source>
</evidence>
<feature type="transmembrane region" description="Helical" evidence="7">
    <location>
        <begin position="378"/>
        <end position="401"/>
    </location>
</feature>
<dbReference type="Pfam" id="PF00115">
    <property type="entry name" value="COX1"/>
    <property type="match status" value="1"/>
</dbReference>
<feature type="region of interest" description="Disordered" evidence="6">
    <location>
        <begin position="599"/>
        <end position="650"/>
    </location>
</feature>
<feature type="domain" description="Heme-copper oxidase subunit III family profile" evidence="8">
    <location>
        <begin position="646"/>
        <end position="907"/>
    </location>
</feature>
<keyword evidence="2 5" id="KW-0812">Transmembrane</keyword>
<reference evidence="11" key="1">
    <citation type="submission" date="2016-10" db="EMBL/GenBank/DDBJ databases">
        <authorList>
            <person name="Varghese N."/>
            <person name="Submissions S."/>
        </authorList>
    </citation>
    <scope>NUCLEOTIDE SEQUENCE [LARGE SCALE GENOMIC DNA]</scope>
    <source>
        <strain evidence="11">CGMCC 1.8711</strain>
    </source>
</reference>
<keyword evidence="11" id="KW-1185">Reference proteome</keyword>
<dbReference type="InterPro" id="IPR023616">
    <property type="entry name" value="Cyt_c_oxase-like_su1_dom"/>
</dbReference>
<keyword evidence="5" id="KW-0679">Respiratory chain</keyword>